<evidence type="ECO:0000313" key="3">
    <source>
        <dbReference type="Proteomes" id="UP000270261"/>
    </source>
</evidence>
<keyword evidence="3" id="KW-1185">Reference proteome</keyword>
<evidence type="ECO:0000313" key="2">
    <source>
        <dbReference type="EMBL" id="RRN45150.1"/>
    </source>
</evidence>
<dbReference type="RefSeq" id="WP_125094581.1">
    <property type="nucleotide sequence ID" value="NZ_RRUE01000001.1"/>
</dbReference>
<reference evidence="2 3" key="1">
    <citation type="submission" date="2018-11" db="EMBL/GenBank/DDBJ databases">
        <title>Genome sequencing of Lautropia sp. KCOM 2505 (= ChDC F240).</title>
        <authorList>
            <person name="Kook J.-K."/>
            <person name="Park S.-N."/>
            <person name="Lim Y.K."/>
        </authorList>
    </citation>
    <scope>NUCLEOTIDE SEQUENCE [LARGE SCALE GENOMIC DNA]</scope>
    <source>
        <strain evidence="2 3">KCOM 2505</strain>
    </source>
</reference>
<dbReference type="AlphaFoldDB" id="A0A3R8LRE9"/>
<dbReference type="OrthoDB" id="8527993at2"/>
<name>A0A3R8LRE9_9BURK</name>
<protein>
    <recommendedName>
        <fullName evidence="4">Flagellar protein FliT</fullName>
    </recommendedName>
</protein>
<gene>
    <name evidence="2" type="ORF">EHV23_02590</name>
</gene>
<dbReference type="Gene3D" id="1.20.58.380">
    <property type="entry name" value="Flagellar protein flit"/>
    <property type="match status" value="1"/>
</dbReference>
<accession>A0A3R8LRE9</accession>
<sequence length="182" mass="19843">MSPDVYTDDVMRGVRTGFSAPADPADRTPHPSAASDAAHRDVQALIARAAQAAVAAGRGVTDADDGADGLLLPPQYDEALLLAEHMLAAARCGDWDTVKQLRTALPKLARDLEVAWQELRTVYPDACALLEGQRVKMIREILRVDELIRQRAASPAWQRVQPMLATRPMDRSAQADLPLQRA</sequence>
<organism evidence="2 3">
    <name type="scientific">Lautropia dentalis</name>
    <dbReference type="NCBI Taxonomy" id="2490857"/>
    <lineage>
        <taxon>Bacteria</taxon>
        <taxon>Pseudomonadati</taxon>
        <taxon>Pseudomonadota</taxon>
        <taxon>Betaproteobacteria</taxon>
        <taxon>Burkholderiales</taxon>
        <taxon>Burkholderiaceae</taxon>
        <taxon>Lautropia</taxon>
    </lineage>
</organism>
<comment type="caution">
    <text evidence="2">The sequence shown here is derived from an EMBL/GenBank/DDBJ whole genome shotgun (WGS) entry which is preliminary data.</text>
</comment>
<dbReference type="Proteomes" id="UP000270261">
    <property type="component" value="Unassembled WGS sequence"/>
</dbReference>
<evidence type="ECO:0000256" key="1">
    <source>
        <dbReference type="SAM" id="MobiDB-lite"/>
    </source>
</evidence>
<dbReference type="EMBL" id="RRUE01000001">
    <property type="protein sequence ID" value="RRN45150.1"/>
    <property type="molecule type" value="Genomic_DNA"/>
</dbReference>
<proteinExistence type="predicted"/>
<feature type="region of interest" description="Disordered" evidence="1">
    <location>
        <begin position="16"/>
        <end position="38"/>
    </location>
</feature>
<evidence type="ECO:0008006" key="4">
    <source>
        <dbReference type="Google" id="ProtNLM"/>
    </source>
</evidence>